<gene>
    <name evidence="2" type="primary">LOC115877301</name>
</gene>
<name>A0A6J2XEV4_SITOR</name>
<evidence type="ECO:0000313" key="2">
    <source>
        <dbReference type="RefSeq" id="XP_030749299.1"/>
    </source>
</evidence>
<evidence type="ECO:0000313" key="1">
    <source>
        <dbReference type="Proteomes" id="UP000504635"/>
    </source>
</evidence>
<dbReference type="OrthoDB" id="6711390at2759"/>
<dbReference type="RefSeq" id="XP_030749299.1">
    <property type="nucleotide sequence ID" value="XM_030893439.1"/>
</dbReference>
<keyword evidence="1" id="KW-1185">Reference proteome</keyword>
<sequence>MLAAIRNMLARPQFLRHGAISGGTLEKESMNHSRNFSKDNCRVIGSEDCPIKSPPPDRTKTGKESIPCVPDCRGGIPNLPARACLPWEKISEACPNQPPPRIIQSRCCEHICEPYVGQGIVDRLKMSVCEYRRFQKCFMKHGNAEKCMGHKLTFEFANKIQLKGELPPLIEGKAKCKASKGKAEVKKASAKSMRKSCIGKIPAPDWNPNGVLY</sequence>
<proteinExistence type="predicted"/>
<protein>
    <submittedName>
        <fullName evidence="2">Uncharacterized protein LOC115877301</fullName>
    </submittedName>
</protein>
<dbReference type="GeneID" id="115877301"/>
<dbReference type="AlphaFoldDB" id="A0A6J2XEV4"/>
<reference evidence="2" key="1">
    <citation type="submission" date="2025-08" db="UniProtKB">
        <authorList>
            <consortium name="RefSeq"/>
        </authorList>
    </citation>
    <scope>IDENTIFICATION</scope>
    <source>
        <tissue evidence="2">Gonads</tissue>
    </source>
</reference>
<accession>A0A6J2XEV4</accession>
<dbReference type="Proteomes" id="UP000504635">
    <property type="component" value="Unplaced"/>
</dbReference>
<organism evidence="1 2">
    <name type="scientific">Sitophilus oryzae</name>
    <name type="common">Rice weevil</name>
    <name type="synonym">Curculio oryzae</name>
    <dbReference type="NCBI Taxonomy" id="7048"/>
    <lineage>
        <taxon>Eukaryota</taxon>
        <taxon>Metazoa</taxon>
        <taxon>Ecdysozoa</taxon>
        <taxon>Arthropoda</taxon>
        <taxon>Hexapoda</taxon>
        <taxon>Insecta</taxon>
        <taxon>Pterygota</taxon>
        <taxon>Neoptera</taxon>
        <taxon>Endopterygota</taxon>
        <taxon>Coleoptera</taxon>
        <taxon>Polyphaga</taxon>
        <taxon>Cucujiformia</taxon>
        <taxon>Curculionidae</taxon>
        <taxon>Dryophthorinae</taxon>
        <taxon>Sitophilus</taxon>
    </lineage>
</organism>
<dbReference type="InParanoid" id="A0A6J2XEV4"/>
<dbReference type="KEGG" id="soy:115877301"/>